<name>A0A3G7TPX8_9PSED</name>
<feature type="compositionally biased region" description="Low complexity" evidence="1">
    <location>
        <begin position="9"/>
        <end position="21"/>
    </location>
</feature>
<dbReference type="Proteomes" id="UP000268048">
    <property type="component" value="Chromosome"/>
</dbReference>
<gene>
    <name evidence="2" type="ORF">C4K04_3438</name>
</gene>
<evidence type="ECO:0000313" key="3">
    <source>
        <dbReference type="Proteomes" id="UP000268048"/>
    </source>
</evidence>
<evidence type="ECO:0000313" key="2">
    <source>
        <dbReference type="EMBL" id="AZE49110.1"/>
    </source>
</evidence>
<organism evidence="2 3">
    <name type="scientific">Pseudomonas chlororaphis</name>
    <dbReference type="NCBI Taxonomy" id="587753"/>
    <lineage>
        <taxon>Bacteria</taxon>
        <taxon>Pseudomonadati</taxon>
        <taxon>Pseudomonadota</taxon>
        <taxon>Gammaproteobacteria</taxon>
        <taxon>Pseudomonadales</taxon>
        <taxon>Pseudomonadaceae</taxon>
        <taxon>Pseudomonas</taxon>
    </lineage>
</organism>
<protein>
    <submittedName>
        <fullName evidence="2">Uncharacterized protein</fullName>
    </submittedName>
</protein>
<sequence length="215" mass="22699">MKSSGPQHSTVSGGSSPNSSSRCTRGLPWRCPAGATSKVSIQGNANRQCSRSRDSTWEPACRAPYSTLRRAAPGWLIAPSITPANGANPQPPATTRTRRAPSSDGQPLPKGPRYPKYGVLSPIEQGCGKASRPTNQGIEMPPLVRRTDIGKGCLTQAGHGEHEKLPSPGGQIAGLGQVDAKAEVSGIFAVFVLSDYMQASWRQVDHGRATLCMTP</sequence>
<evidence type="ECO:0000256" key="1">
    <source>
        <dbReference type="SAM" id="MobiDB-lite"/>
    </source>
</evidence>
<feature type="region of interest" description="Disordered" evidence="1">
    <location>
        <begin position="1"/>
        <end position="58"/>
    </location>
</feature>
<feature type="compositionally biased region" description="Polar residues" evidence="1">
    <location>
        <begin position="37"/>
        <end position="49"/>
    </location>
</feature>
<dbReference type="AlphaFoldDB" id="A0A3G7TPX8"/>
<reference evidence="2 3" key="1">
    <citation type="submission" date="2018-03" db="EMBL/GenBank/DDBJ databases">
        <title>Diversity of phytobeneficial traits revealed by whole-genome analysis of worldwide-isolated phenazine-producing Pseudomonas spp.</title>
        <authorList>
            <person name="Biessy A."/>
            <person name="Novinscak A."/>
            <person name="Blom J."/>
            <person name="Leger G."/>
            <person name="Thomashow L.S."/>
            <person name="Cazorla F.M."/>
            <person name="Josic D."/>
            <person name="Filion M."/>
        </authorList>
    </citation>
    <scope>NUCLEOTIDE SEQUENCE [LARGE SCALE GENOMIC DNA]</scope>
    <source>
        <strain evidence="2 3">B25</strain>
    </source>
</reference>
<accession>A0A3G7TPX8</accession>
<feature type="region of interest" description="Disordered" evidence="1">
    <location>
        <begin position="78"/>
        <end position="115"/>
    </location>
</feature>
<proteinExistence type="predicted"/>
<dbReference type="EMBL" id="CP027753">
    <property type="protein sequence ID" value="AZE49110.1"/>
    <property type="molecule type" value="Genomic_DNA"/>
</dbReference>